<protein>
    <submittedName>
        <fullName evidence="1">Uncharacterized protein</fullName>
    </submittedName>
</protein>
<keyword evidence="2" id="KW-1185">Reference proteome</keyword>
<proteinExistence type="predicted"/>
<gene>
    <name evidence="1" type="ORF">F3J37_22865</name>
</gene>
<dbReference type="RefSeq" id="WP_166936034.1">
    <property type="nucleotide sequence ID" value="NZ_VWXC01000022.1"/>
</dbReference>
<name>A0ABX0RV84_9GAMM</name>
<organism evidence="1 2">
    <name type="scientific">Candidatus Pantoea communis</name>
    <dbReference type="NCBI Taxonomy" id="2608354"/>
    <lineage>
        <taxon>Bacteria</taxon>
        <taxon>Pseudomonadati</taxon>
        <taxon>Pseudomonadota</taxon>
        <taxon>Gammaproteobacteria</taxon>
        <taxon>Enterobacterales</taxon>
        <taxon>Erwiniaceae</taxon>
        <taxon>Pantoea</taxon>
    </lineage>
</organism>
<dbReference type="Proteomes" id="UP001515780">
    <property type="component" value="Unassembled WGS sequence"/>
</dbReference>
<reference evidence="1 2" key="1">
    <citation type="journal article" date="2019" name="bioRxiv">
        <title>Bacteria contribute to plant secondary compound degradation in a generalist herbivore system.</title>
        <authorList>
            <person name="Francoeur C.B."/>
            <person name="Khadempour L."/>
            <person name="Moreira-Soto R.D."/>
            <person name="Gotting K."/>
            <person name="Book A.J."/>
            <person name="Pinto-Tomas A.A."/>
            <person name="Keefover-Ring K."/>
            <person name="Currie C.R."/>
        </authorList>
    </citation>
    <scope>NUCLEOTIDE SEQUENCE [LARGE SCALE GENOMIC DNA]</scope>
    <source>
        <strain evidence="1">Al-1710</strain>
    </source>
</reference>
<evidence type="ECO:0000313" key="1">
    <source>
        <dbReference type="EMBL" id="NIG21515.1"/>
    </source>
</evidence>
<sequence>MPEFIFYRKEQIVATLERSDVESAVLLISQGYKKLDEEVEAVTPEAALKRLADVQNQDYITHHAFVTGSVFTSIVNALFK</sequence>
<dbReference type="EMBL" id="VWXC01000022">
    <property type="protein sequence ID" value="NIG21515.1"/>
    <property type="molecule type" value="Genomic_DNA"/>
</dbReference>
<accession>A0ABX0RV84</accession>
<comment type="caution">
    <text evidence="1">The sequence shown here is derived from an EMBL/GenBank/DDBJ whole genome shotgun (WGS) entry which is preliminary data.</text>
</comment>
<evidence type="ECO:0000313" key="2">
    <source>
        <dbReference type="Proteomes" id="UP001515780"/>
    </source>
</evidence>